<evidence type="ECO:0000259" key="5">
    <source>
        <dbReference type="PROSITE" id="PS51719"/>
    </source>
</evidence>
<keyword evidence="2 3" id="KW-0342">GTP-binding</keyword>
<reference evidence="6" key="1">
    <citation type="submission" date="2021-11" db="EMBL/GenBank/DDBJ databases">
        <authorList>
            <person name="Schell T."/>
        </authorList>
    </citation>
    <scope>NUCLEOTIDE SEQUENCE</scope>
    <source>
        <strain evidence="6">M5</strain>
    </source>
</reference>
<dbReference type="OrthoDB" id="416553at2759"/>
<keyword evidence="1 3" id="KW-0547">Nucleotide-binding</keyword>
<dbReference type="InterPro" id="IPR030379">
    <property type="entry name" value="G_SEPTIN_dom"/>
</dbReference>
<dbReference type="Proteomes" id="UP000789390">
    <property type="component" value="Unassembled WGS sequence"/>
</dbReference>
<feature type="region of interest" description="Disordered" evidence="4">
    <location>
        <begin position="49"/>
        <end position="131"/>
    </location>
</feature>
<feature type="compositionally biased region" description="Basic and acidic residues" evidence="4">
    <location>
        <begin position="92"/>
        <end position="103"/>
    </location>
</feature>
<organism evidence="6 7">
    <name type="scientific">Daphnia galeata</name>
    <dbReference type="NCBI Taxonomy" id="27404"/>
    <lineage>
        <taxon>Eukaryota</taxon>
        <taxon>Metazoa</taxon>
        <taxon>Ecdysozoa</taxon>
        <taxon>Arthropoda</taxon>
        <taxon>Crustacea</taxon>
        <taxon>Branchiopoda</taxon>
        <taxon>Diplostraca</taxon>
        <taxon>Cladocera</taxon>
        <taxon>Anomopoda</taxon>
        <taxon>Daphniidae</taxon>
        <taxon>Daphnia</taxon>
    </lineage>
</organism>
<comment type="caution">
    <text evidence="6">The sequence shown here is derived from an EMBL/GenBank/DDBJ whole genome shotgun (WGS) entry which is preliminary data.</text>
</comment>
<evidence type="ECO:0000313" key="6">
    <source>
        <dbReference type="EMBL" id="CAH0107810.1"/>
    </source>
</evidence>
<evidence type="ECO:0000256" key="1">
    <source>
        <dbReference type="ARBA" id="ARBA00022741"/>
    </source>
</evidence>
<feature type="compositionally biased region" description="Low complexity" evidence="4">
    <location>
        <begin position="104"/>
        <end position="131"/>
    </location>
</feature>
<dbReference type="InterPro" id="IPR016491">
    <property type="entry name" value="Septin"/>
</dbReference>
<accession>A0A8J2S1U5</accession>
<dbReference type="InterPro" id="IPR027417">
    <property type="entry name" value="P-loop_NTPase"/>
</dbReference>
<dbReference type="EMBL" id="CAKKLH010000279">
    <property type="protein sequence ID" value="CAH0107810.1"/>
    <property type="molecule type" value="Genomic_DNA"/>
</dbReference>
<keyword evidence="7" id="KW-1185">Reference proteome</keyword>
<name>A0A8J2S1U5_9CRUS</name>
<evidence type="ECO:0000256" key="2">
    <source>
        <dbReference type="ARBA" id="ARBA00023134"/>
    </source>
</evidence>
<sequence>MSAEGGRSNTRYAVHELTRQFGRPDPMNSPVSGPLLAHQKSLPKILSHIAKTPPAAPDNTDNINNHSFNSITGSNGLMKPHPPDPDDNNQTTKEEIKQEEIIVKESSSFSSFESESDSESPATTTAAAPNPVTSIAQIRPTLRQPPAVAQPSKIQSSDYVIGLDQLQEQVRRLALRRGFTLNIMVVGRSGLGKSTLINTLFRSSVLPRTACIVSGSEPAKTTEIRTTQTAIHENGVRLDLTVTDTPGFGDRIDNTNCWEPALEYINEQYEKYLMEEQSAERTRWIHDTRVHCCLYFIPPTGHGLRPLDLEVLQRLHNVVNVIPVIAKADTLTLDERQEFKKNIQQDLAQHRIGVYPLAKYDHPDDYGVNESYRKMVPFAVVGSEQVHNVSGRMVLGRQNGWGLVQVEDPSHCEFHHLRNLLIRNRMQDLIELTSAIHYEAFRLRRLMETNGTMIDMCSLNESHI</sequence>
<dbReference type="SUPFAM" id="SSF52540">
    <property type="entry name" value="P-loop containing nucleoside triphosphate hydrolases"/>
    <property type="match status" value="1"/>
</dbReference>
<dbReference type="PROSITE" id="PS51719">
    <property type="entry name" value="G_SEPTIN"/>
    <property type="match status" value="1"/>
</dbReference>
<feature type="compositionally biased region" description="Polar residues" evidence="4">
    <location>
        <begin position="59"/>
        <end position="75"/>
    </location>
</feature>
<dbReference type="PANTHER" id="PTHR18884">
    <property type="entry name" value="SEPTIN"/>
    <property type="match status" value="1"/>
</dbReference>
<dbReference type="AlphaFoldDB" id="A0A8J2S1U5"/>
<protein>
    <recommendedName>
        <fullName evidence="5">Septin-type G domain-containing protein</fullName>
    </recommendedName>
</protein>
<proteinExistence type="inferred from homology"/>
<feature type="domain" description="Septin-type G" evidence="5">
    <location>
        <begin position="177"/>
        <end position="448"/>
    </location>
</feature>
<dbReference type="GO" id="GO:0005525">
    <property type="term" value="F:GTP binding"/>
    <property type="evidence" value="ECO:0007669"/>
    <property type="project" value="UniProtKB-KW"/>
</dbReference>
<evidence type="ECO:0000313" key="7">
    <source>
        <dbReference type="Proteomes" id="UP000789390"/>
    </source>
</evidence>
<evidence type="ECO:0000256" key="4">
    <source>
        <dbReference type="SAM" id="MobiDB-lite"/>
    </source>
</evidence>
<gene>
    <name evidence="6" type="ORF">DGAL_LOCUS11144</name>
</gene>
<dbReference type="FunFam" id="3.40.50.300:FF:004705">
    <property type="entry name" value="Cell division protein, putative"/>
    <property type="match status" value="1"/>
</dbReference>
<dbReference type="Gene3D" id="3.40.50.300">
    <property type="entry name" value="P-loop containing nucleotide triphosphate hydrolases"/>
    <property type="match status" value="1"/>
</dbReference>
<comment type="similarity">
    <text evidence="3">Belongs to the TRAFAC class TrmE-Era-EngA-EngB-Septin-like GTPase superfamily. Septin GTPase family.</text>
</comment>
<dbReference type="Pfam" id="PF00735">
    <property type="entry name" value="Septin"/>
    <property type="match status" value="1"/>
</dbReference>
<evidence type="ECO:0000256" key="3">
    <source>
        <dbReference type="RuleBase" id="RU004560"/>
    </source>
</evidence>
<dbReference type="CDD" id="cd01850">
    <property type="entry name" value="CDC_Septin"/>
    <property type="match status" value="1"/>
</dbReference>